<evidence type="ECO:0000256" key="5">
    <source>
        <dbReference type="SAM" id="SignalP"/>
    </source>
</evidence>
<comment type="subcellular location">
    <subcellularLocation>
        <location evidence="1">Cell membrane</location>
        <topology evidence="1">Lipid-anchor</topology>
    </subcellularLocation>
</comment>
<feature type="signal peptide" evidence="5">
    <location>
        <begin position="1"/>
        <end position="27"/>
    </location>
</feature>
<dbReference type="GO" id="GO:1904680">
    <property type="term" value="F:peptide transmembrane transporter activity"/>
    <property type="evidence" value="ECO:0007669"/>
    <property type="project" value="TreeGrafter"/>
</dbReference>
<dbReference type="Proteomes" id="UP000246303">
    <property type="component" value="Unassembled WGS sequence"/>
</dbReference>
<name>A0A2V3DVU2_9MICC</name>
<keyword evidence="8" id="KW-1185">Reference proteome</keyword>
<dbReference type="PROSITE" id="PS01040">
    <property type="entry name" value="SBP_BACTERIAL_5"/>
    <property type="match status" value="1"/>
</dbReference>
<feature type="chain" id="PRO_5039060916" evidence="5">
    <location>
        <begin position="28"/>
        <end position="512"/>
    </location>
</feature>
<dbReference type="InterPro" id="IPR039424">
    <property type="entry name" value="SBP_5"/>
</dbReference>
<dbReference type="GO" id="GO:0042597">
    <property type="term" value="C:periplasmic space"/>
    <property type="evidence" value="ECO:0007669"/>
    <property type="project" value="UniProtKB-ARBA"/>
</dbReference>
<dbReference type="InterPro" id="IPR030678">
    <property type="entry name" value="Peptide/Ni-bd"/>
</dbReference>
<evidence type="ECO:0000256" key="2">
    <source>
        <dbReference type="ARBA" id="ARBA00005695"/>
    </source>
</evidence>
<organism evidence="7 8">
    <name type="scientific">Arthrobacter psychrochitiniphilus</name>
    <dbReference type="NCBI Taxonomy" id="291045"/>
    <lineage>
        <taxon>Bacteria</taxon>
        <taxon>Bacillati</taxon>
        <taxon>Actinomycetota</taxon>
        <taxon>Actinomycetes</taxon>
        <taxon>Micrococcales</taxon>
        <taxon>Micrococcaceae</taxon>
        <taxon>Arthrobacter</taxon>
    </lineage>
</organism>
<protein>
    <submittedName>
        <fullName evidence="7">Peptide ABC transporter substrate-binding protein</fullName>
    </submittedName>
</protein>
<evidence type="ECO:0000313" key="8">
    <source>
        <dbReference type="Proteomes" id="UP000246303"/>
    </source>
</evidence>
<keyword evidence="3" id="KW-0813">Transport</keyword>
<keyword evidence="4 5" id="KW-0732">Signal</keyword>
<accession>A0A2V3DVU2</accession>
<dbReference type="InterPro" id="IPR000914">
    <property type="entry name" value="SBP_5_dom"/>
</dbReference>
<proteinExistence type="inferred from homology"/>
<dbReference type="Gene3D" id="3.40.190.10">
    <property type="entry name" value="Periplasmic binding protein-like II"/>
    <property type="match status" value="1"/>
</dbReference>
<evidence type="ECO:0000256" key="4">
    <source>
        <dbReference type="ARBA" id="ARBA00022729"/>
    </source>
</evidence>
<dbReference type="SUPFAM" id="SSF53850">
    <property type="entry name" value="Periplasmic binding protein-like II"/>
    <property type="match status" value="1"/>
</dbReference>
<dbReference type="InterPro" id="IPR023765">
    <property type="entry name" value="SBP_5_CS"/>
</dbReference>
<comment type="similarity">
    <text evidence="2">Belongs to the bacterial solute-binding protein 5 family.</text>
</comment>
<dbReference type="Pfam" id="PF00496">
    <property type="entry name" value="SBP_bac_5"/>
    <property type="match status" value="1"/>
</dbReference>
<comment type="caution">
    <text evidence="7">The sequence shown here is derived from an EMBL/GenBank/DDBJ whole genome shotgun (WGS) entry which is preliminary data.</text>
</comment>
<evidence type="ECO:0000259" key="6">
    <source>
        <dbReference type="Pfam" id="PF00496"/>
    </source>
</evidence>
<dbReference type="Gene3D" id="3.10.105.10">
    <property type="entry name" value="Dipeptide-binding Protein, Domain 3"/>
    <property type="match status" value="1"/>
</dbReference>
<evidence type="ECO:0000313" key="7">
    <source>
        <dbReference type="EMBL" id="PXA69488.1"/>
    </source>
</evidence>
<dbReference type="EMBL" id="QHLZ01000001">
    <property type="protein sequence ID" value="PXA69488.1"/>
    <property type="molecule type" value="Genomic_DNA"/>
</dbReference>
<dbReference type="OrthoDB" id="9803988at2"/>
<dbReference type="PANTHER" id="PTHR30290:SF10">
    <property type="entry name" value="PERIPLASMIC OLIGOPEPTIDE-BINDING PROTEIN-RELATED"/>
    <property type="match status" value="1"/>
</dbReference>
<gene>
    <name evidence="7" type="ORF">CVS29_02790</name>
</gene>
<evidence type="ECO:0000256" key="3">
    <source>
        <dbReference type="ARBA" id="ARBA00022448"/>
    </source>
</evidence>
<sequence>MKAPKRAYRVLALAATAAIFLSGCGGANDKPAANPSEDAVLTLASGVEPQSLDPAMSREAQFVQYFQPVFDTLIRRDSNGDLQPMLATKWDIAKDGKALTLTLREGVKFTDGGDVTAEAVKGNLDRFKAAGGPLAGALGAVESVDVLDPATVKLNLSTPDPALPYALGGPSGYIQSPANFDAATVDTQPVGSGPYELDRSATTPGSQYTFVKNEDYWDKDLVKFAKIVIKPIKDENARFNAVRSGQADGMIATAKTVKAAESAGVTVKMVPGDWQGLTLLDRAGKLSPELGKVEVRQAINYAIDKDAILKNVAQGFGKTTSQVFGPSSSAFVESLDGAYSYDVDKAKALLKEAGLANGFTLKMPTSSDMDPALAPAIKDQLAKVGITVDWVDIPSAQYQPEQQSGTYAAAFTAFGQPVVAWSAVNSMVTENAPWNVFHSSTPETKTLIADVLASDEDAAGAKLAELNKYLVDNAWFAPWYRIDQPYFISKNVTVTVQNGQPVPSIYNFAPAK</sequence>
<dbReference type="AlphaFoldDB" id="A0A2V3DVU2"/>
<dbReference type="RefSeq" id="WP_110104773.1">
    <property type="nucleotide sequence ID" value="NZ_JACBZZ010000001.1"/>
</dbReference>
<dbReference type="PROSITE" id="PS51257">
    <property type="entry name" value="PROKAR_LIPOPROTEIN"/>
    <property type="match status" value="1"/>
</dbReference>
<dbReference type="GO" id="GO:0015833">
    <property type="term" value="P:peptide transport"/>
    <property type="evidence" value="ECO:0007669"/>
    <property type="project" value="TreeGrafter"/>
</dbReference>
<feature type="domain" description="Solute-binding protein family 5" evidence="6">
    <location>
        <begin position="82"/>
        <end position="416"/>
    </location>
</feature>
<dbReference type="PIRSF" id="PIRSF002741">
    <property type="entry name" value="MppA"/>
    <property type="match status" value="1"/>
</dbReference>
<dbReference type="GO" id="GO:0043190">
    <property type="term" value="C:ATP-binding cassette (ABC) transporter complex"/>
    <property type="evidence" value="ECO:0007669"/>
    <property type="project" value="InterPro"/>
</dbReference>
<evidence type="ECO:0000256" key="1">
    <source>
        <dbReference type="ARBA" id="ARBA00004193"/>
    </source>
</evidence>
<dbReference type="PANTHER" id="PTHR30290">
    <property type="entry name" value="PERIPLASMIC BINDING COMPONENT OF ABC TRANSPORTER"/>
    <property type="match status" value="1"/>
</dbReference>
<reference evidence="7 8" key="1">
    <citation type="submission" date="2018-05" db="EMBL/GenBank/DDBJ databases">
        <title>Genetic diversity of glacier-inhabiting Cryobacterium bacteria in China and description of Cryobacterium mengkeensis sp. nov. and Arthrobacter glacialis sp. nov.</title>
        <authorList>
            <person name="Liu Q."/>
            <person name="Xin Y.-H."/>
        </authorList>
    </citation>
    <scope>NUCLEOTIDE SEQUENCE [LARGE SCALE GENOMIC DNA]</scope>
    <source>
        <strain evidence="7 8">GP3</strain>
    </source>
</reference>